<dbReference type="PANTHER" id="PTHR12710">
    <property type="entry name" value="NUCLEAR PROTEIN LOCALIZATION 4"/>
    <property type="match status" value="1"/>
</dbReference>
<dbReference type="PANTHER" id="PTHR12710:SF0">
    <property type="entry name" value="NUCLEAR PROTEIN LOCALIZATION PROTEIN 4 HOMOLOG"/>
    <property type="match status" value="1"/>
</dbReference>
<name>A0A8S4SBN8_9NEOP</name>
<reference evidence="2" key="1">
    <citation type="submission" date="2022-03" db="EMBL/GenBank/DDBJ databases">
        <authorList>
            <person name="Lindestad O."/>
        </authorList>
    </citation>
    <scope>NUCLEOTIDE SEQUENCE</scope>
</reference>
<evidence type="ECO:0000313" key="3">
    <source>
        <dbReference type="Proteomes" id="UP000838756"/>
    </source>
</evidence>
<dbReference type="GO" id="GO:0043130">
    <property type="term" value="F:ubiquitin binding"/>
    <property type="evidence" value="ECO:0007669"/>
    <property type="project" value="TreeGrafter"/>
</dbReference>
<protein>
    <submittedName>
        <fullName evidence="2">Jg2593 protein</fullName>
    </submittedName>
</protein>
<dbReference type="InterPro" id="IPR007717">
    <property type="entry name" value="NPL4_C"/>
</dbReference>
<accession>A0A8S4SBN8</accession>
<evidence type="ECO:0000313" key="2">
    <source>
        <dbReference type="EMBL" id="CAH2264712.1"/>
    </source>
</evidence>
<sequence>MAGHFQNQRPNACRHASSGAFGSKFVTVCVTGDSNNQIHLEGYQVSGQCQALVRDGILLPTRDAPELGYIRDCSPQQYVPDVYYKVGRAASHTEHFYRLNVAQQGLLINMCTLLLREVMLALEYIDLYFARLRVDASTSR</sequence>
<dbReference type="GO" id="GO:0031625">
    <property type="term" value="F:ubiquitin protein ligase binding"/>
    <property type="evidence" value="ECO:0007669"/>
    <property type="project" value="TreeGrafter"/>
</dbReference>
<comment type="caution">
    <text evidence="2">The sequence shown here is derived from an EMBL/GenBank/DDBJ whole genome shotgun (WGS) entry which is preliminary data.</text>
</comment>
<dbReference type="AlphaFoldDB" id="A0A8S4SBN8"/>
<feature type="domain" description="Nuclear pore localisation protein NPL4 C-terminal" evidence="1">
    <location>
        <begin position="1"/>
        <end position="85"/>
    </location>
</feature>
<gene>
    <name evidence="2" type="primary">jg2593</name>
    <name evidence="2" type="ORF">PAEG_LOCUS24665</name>
</gene>
<keyword evidence="3" id="KW-1185">Reference proteome</keyword>
<proteinExistence type="predicted"/>
<dbReference type="GO" id="GO:0006511">
    <property type="term" value="P:ubiquitin-dependent protein catabolic process"/>
    <property type="evidence" value="ECO:0007669"/>
    <property type="project" value="InterPro"/>
</dbReference>
<evidence type="ECO:0000259" key="1">
    <source>
        <dbReference type="Pfam" id="PF05021"/>
    </source>
</evidence>
<dbReference type="Pfam" id="PF05021">
    <property type="entry name" value="NPL4"/>
    <property type="match status" value="1"/>
</dbReference>
<dbReference type="Proteomes" id="UP000838756">
    <property type="component" value="Unassembled WGS sequence"/>
</dbReference>
<dbReference type="GO" id="GO:0005634">
    <property type="term" value="C:nucleus"/>
    <property type="evidence" value="ECO:0007669"/>
    <property type="project" value="TreeGrafter"/>
</dbReference>
<dbReference type="InterPro" id="IPR016563">
    <property type="entry name" value="Npl4"/>
</dbReference>
<organism evidence="2 3">
    <name type="scientific">Pararge aegeria aegeria</name>
    <dbReference type="NCBI Taxonomy" id="348720"/>
    <lineage>
        <taxon>Eukaryota</taxon>
        <taxon>Metazoa</taxon>
        <taxon>Ecdysozoa</taxon>
        <taxon>Arthropoda</taxon>
        <taxon>Hexapoda</taxon>
        <taxon>Insecta</taxon>
        <taxon>Pterygota</taxon>
        <taxon>Neoptera</taxon>
        <taxon>Endopterygota</taxon>
        <taxon>Lepidoptera</taxon>
        <taxon>Glossata</taxon>
        <taxon>Ditrysia</taxon>
        <taxon>Papilionoidea</taxon>
        <taxon>Nymphalidae</taxon>
        <taxon>Satyrinae</taxon>
        <taxon>Satyrini</taxon>
        <taxon>Parargina</taxon>
        <taxon>Pararge</taxon>
    </lineage>
</organism>
<dbReference type="EMBL" id="CAKXAJ010026259">
    <property type="protein sequence ID" value="CAH2264712.1"/>
    <property type="molecule type" value="Genomic_DNA"/>
</dbReference>
<dbReference type="OrthoDB" id="10251089at2759"/>